<dbReference type="PANTHER" id="PTHR21180">
    <property type="entry name" value="ENDONUCLEASE/EXONUCLEASE/PHOSPHATASE FAMILY DOMAIN-CONTAINING PROTEIN 1"/>
    <property type="match status" value="1"/>
</dbReference>
<dbReference type="PANTHER" id="PTHR21180:SF32">
    <property type="entry name" value="ENDONUCLEASE_EXONUCLEASE_PHOSPHATASE FAMILY DOMAIN-CONTAINING PROTEIN 1"/>
    <property type="match status" value="1"/>
</dbReference>
<dbReference type="InterPro" id="IPR010994">
    <property type="entry name" value="RuvA_2-like"/>
</dbReference>
<gene>
    <name evidence="2" type="ORF">H9856_06160</name>
</gene>
<feature type="domain" description="Helix-hairpin-helix DNA-binding motif class 1" evidence="1">
    <location>
        <begin position="181"/>
        <end position="200"/>
    </location>
</feature>
<dbReference type="Pfam" id="PF12836">
    <property type="entry name" value="HHH_3"/>
    <property type="match status" value="1"/>
</dbReference>
<dbReference type="Gene3D" id="1.10.150.280">
    <property type="entry name" value="AF1531-like domain"/>
    <property type="match status" value="1"/>
</dbReference>
<dbReference type="SMART" id="SM00278">
    <property type="entry name" value="HhH1"/>
    <property type="match status" value="2"/>
</dbReference>
<dbReference type="SUPFAM" id="SSF47781">
    <property type="entry name" value="RuvA domain 2-like"/>
    <property type="match status" value="1"/>
</dbReference>
<dbReference type="InterPro" id="IPR051675">
    <property type="entry name" value="Endo/Exo/Phosphatase_dom_1"/>
</dbReference>
<dbReference type="InterPro" id="IPR004509">
    <property type="entry name" value="Competence_ComEA_HhH"/>
</dbReference>
<comment type="caution">
    <text evidence="2">The sequence shown here is derived from an EMBL/GenBank/DDBJ whole genome shotgun (WGS) entry which is preliminary data.</text>
</comment>
<dbReference type="GO" id="GO:0015627">
    <property type="term" value="C:type II protein secretion system complex"/>
    <property type="evidence" value="ECO:0007669"/>
    <property type="project" value="TreeGrafter"/>
</dbReference>
<proteinExistence type="predicted"/>
<protein>
    <submittedName>
        <fullName evidence="2">Helix-hairpin-helix domain-containing protein</fullName>
    </submittedName>
</protein>
<name>A0A9D1VIE3_9LACO</name>
<accession>A0A9D1VIE3</accession>
<dbReference type="GO" id="GO:0015628">
    <property type="term" value="P:protein secretion by the type II secretion system"/>
    <property type="evidence" value="ECO:0007669"/>
    <property type="project" value="TreeGrafter"/>
</dbReference>
<reference evidence="2" key="1">
    <citation type="journal article" date="2021" name="PeerJ">
        <title>Extensive microbial diversity within the chicken gut microbiome revealed by metagenomics and culture.</title>
        <authorList>
            <person name="Gilroy R."/>
            <person name="Ravi A."/>
            <person name="Getino M."/>
            <person name="Pursley I."/>
            <person name="Horton D.L."/>
            <person name="Alikhan N.F."/>
            <person name="Baker D."/>
            <person name="Gharbi K."/>
            <person name="Hall N."/>
            <person name="Watson M."/>
            <person name="Adriaenssens E.M."/>
            <person name="Foster-Nyarko E."/>
            <person name="Jarju S."/>
            <person name="Secka A."/>
            <person name="Antonio M."/>
            <person name="Oren A."/>
            <person name="Chaudhuri R.R."/>
            <person name="La Ragione R."/>
            <person name="Hildebrand F."/>
            <person name="Pallen M.J."/>
        </authorList>
    </citation>
    <scope>NUCLEOTIDE SEQUENCE</scope>
    <source>
        <strain evidence="2">ChiSxjej3B15-572</strain>
    </source>
</reference>
<dbReference type="GO" id="GO:0006281">
    <property type="term" value="P:DNA repair"/>
    <property type="evidence" value="ECO:0007669"/>
    <property type="project" value="InterPro"/>
</dbReference>
<dbReference type="EMBL" id="DXFH01000025">
    <property type="protein sequence ID" value="HIX35956.1"/>
    <property type="molecule type" value="Genomic_DNA"/>
</dbReference>
<dbReference type="AlphaFoldDB" id="A0A9D1VIE3"/>
<evidence type="ECO:0000313" key="3">
    <source>
        <dbReference type="Proteomes" id="UP000824231"/>
    </source>
</evidence>
<sequence>MERLKELWQLYRRQCIVLGTFLLLLGAYGIRNTLKSTKPVTNQPVHQQKISRQPTKPRSTRICVDVKGAVSRPGVYYLPKDARVKEAIDAAGGIKAEADMKQVNLAKQLQDQQVVYVPLPGEQLPAGTGAASLEGSGGSNEKININSASKADLQKIDGVGDKKADKILEYRQQHGQFKSVDELKNISGFGEKTVAKMKDQLSV</sequence>
<dbReference type="NCBIfam" id="TIGR00426">
    <property type="entry name" value="competence protein ComEA helix-hairpin-helix repeat region"/>
    <property type="match status" value="1"/>
</dbReference>
<evidence type="ECO:0000259" key="1">
    <source>
        <dbReference type="SMART" id="SM00278"/>
    </source>
</evidence>
<evidence type="ECO:0000313" key="2">
    <source>
        <dbReference type="EMBL" id="HIX35956.1"/>
    </source>
</evidence>
<dbReference type="Proteomes" id="UP000824231">
    <property type="component" value="Unassembled WGS sequence"/>
</dbReference>
<dbReference type="GO" id="GO:0003677">
    <property type="term" value="F:DNA binding"/>
    <property type="evidence" value="ECO:0007669"/>
    <property type="project" value="InterPro"/>
</dbReference>
<organism evidence="2 3">
    <name type="scientific">Candidatus Limosilactobacillus merdigallinarum</name>
    <dbReference type="NCBI Taxonomy" id="2838652"/>
    <lineage>
        <taxon>Bacteria</taxon>
        <taxon>Bacillati</taxon>
        <taxon>Bacillota</taxon>
        <taxon>Bacilli</taxon>
        <taxon>Lactobacillales</taxon>
        <taxon>Lactobacillaceae</taxon>
        <taxon>Limosilactobacillus</taxon>
    </lineage>
</organism>
<dbReference type="InterPro" id="IPR019554">
    <property type="entry name" value="Soluble_ligand-bd"/>
</dbReference>
<dbReference type="Pfam" id="PF10531">
    <property type="entry name" value="SLBB"/>
    <property type="match status" value="1"/>
</dbReference>
<feature type="domain" description="Helix-hairpin-helix DNA-binding motif class 1" evidence="1">
    <location>
        <begin position="151"/>
        <end position="170"/>
    </location>
</feature>
<reference evidence="2" key="2">
    <citation type="submission" date="2021-04" db="EMBL/GenBank/DDBJ databases">
        <authorList>
            <person name="Gilroy R."/>
        </authorList>
    </citation>
    <scope>NUCLEOTIDE SEQUENCE</scope>
    <source>
        <strain evidence="2">ChiSxjej3B15-572</strain>
    </source>
</reference>
<dbReference type="InterPro" id="IPR003583">
    <property type="entry name" value="Hlx-hairpin-Hlx_DNA-bd_motif"/>
</dbReference>